<feature type="transmembrane region" description="Helical" evidence="1">
    <location>
        <begin position="314"/>
        <end position="335"/>
    </location>
</feature>
<protein>
    <submittedName>
        <fullName evidence="2">Membrane protein</fullName>
    </submittedName>
</protein>
<dbReference type="Pfam" id="PF06772">
    <property type="entry name" value="LtrA"/>
    <property type="match status" value="1"/>
</dbReference>
<feature type="transmembrane region" description="Helical" evidence="1">
    <location>
        <begin position="153"/>
        <end position="173"/>
    </location>
</feature>
<proteinExistence type="predicted"/>
<dbReference type="EMBL" id="BONV01000026">
    <property type="protein sequence ID" value="GIG82112.1"/>
    <property type="molecule type" value="Genomic_DNA"/>
</dbReference>
<name>A0A8J3PW11_9ACTN</name>
<feature type="transmembrane region" description="Helical" evidence="1">
    <location>
        <begin position="96"/>
        <end position="115"/>
    </location>
</feature>
<sequence length="400" mass="42804">MGQETIATAPAARRRMTPRDVAESFRTATPLELLFDLCFVVAIAQSAAGLHHALASGHVGDGLLSYAMTFFAIWWAWMNFSWFASAYDTDDVPYRIAAMVQITGALILAAGIPRAFEQRDFSIAVLGYVVMRTALVANWLRAAASDPEGRGTALRYAVGVTLVEAAWVVMLTIPSGIRLWAWLFLACADLSVPVWAERRHRTAWHPRHIAERYGLFTLIVLGESILAATLAVQGALDAEQAGAGLYGVAAGGLLIVFSMWWLYFAKPAHRFLTSNRAAFLWGYGHYLVFGSAAAVGAGLSAAVDDATGHFHGGAIARGAVVTVPVAVFLLAVWWLQHRPHQVSLSHKVLVPGAAVLVLAGTFTPVPVPATGVVLAVVVTIAVLVARRESAAARSQLTVTP</sequence>
<feature type="transmembrane region" description="Helical" evidence="1">
    <location>
        <begin position="63"/>
        <end position="84"/>
    </location>
</feature>
<keyword evidence="1" id="KW-0812">Transmembrane</keyword>
<accession>A0A8J3PW11</accession>
<dbReference type="PANTHER" id="PTHR36840">
    <property type="entry name" value="BLL5714 PROTEIN"/>
    <property type="match status" value="1"/>
</dbReference>
<organism evidence="2 3">
    <name type="scientific">Planotetraspora kaengkrachanensis</name>
    <dbReference type="NCBI Taxonomy" id="575193"/>
    <lineage>
        <taxon>Bacteria</taxon>
        <taxon>Bacillati</taxon>
        <taxon>Actinomycetota</taxon>
        <taxon>Actinomycetes</taxon>
        <taxon>Streptosporangiales</taxon>
        <taxon>Streptosporangiaceae</taxon>
        <taxon>Planotetraspora</taxon>
    </lineage>
</organism>
<dbReference type="PANTHER" id="PTHR36840:SF1">
    <property type="entry name" value="BLL5714 PROTEIN"/>
    <property type="match status" value="1"/>
</dbReference>
<feature type="transmembrane region" description="Helical" evidence="1">
    <location>
        <begin position="216"/>
        <end position="236"/>
    </location>
</feature>
<feature type="transmembrane region" description="Helical" evidence="1">
    <location>
        <begin position="33"/>
        <end position="51"/>
    </location>
</feature>
<dbReference type="InterPro" id="IPR010640">
    <property type="entry name" value="Low_temperature_requirement_A"/>
</dbReference>
<keyword evidence="1" id="KW-0472">Membrane</keyword>
<reference evidence="2 3" key="1">
    <citation type="submission" date="2021-01" db="EMBL/GenBank/DDBJ databases">
        <title>Whole genome shotgun sequence of Planotetraspora kaengkrachanensis NBRC 104272.</title>
        <authorList>
            <person name="Komaki H."/>
            <person name="Tamura T."/>
        </authorList>
    </citation>
    <scope>NUCLEOTIDE SEQUENCE [LARGE SCALE GENOMIC DNA]</scope>
    <source>
        <strain evidence="2 3">NBRC 104272</strain>
    </source>
</reference>
<keyword evidence="1" id="KW-1133">Transmembrane helix</keyword>
<comment type="caution">
    <text evidence="2">The sequence shown here is derived from an EMBL/GenBank/DDBJ whole genome shotgun (WGS) entry which is preliminary data.</text>
</comment>
<feature type="transmembrane region" description="Helical" evidence="1">
    <location>
        <begin position="344"/>
        <end position="362"/>
    </location>
</feature>
<evidence type="ECO:0000313" key="3">
    <source>
        <dbReference type="Proteomes" id="UP000630097"/>
    </source>
</evidence>
<feature type="transmembrane region" description="Helical" evidence="1">
    <location>
        <begin position="121"/>
        <end position="141"/>
    </location>
</feature>
<keyword evidence="3" id="KW-1185">Reference proteome</keyword>
<evidence type="ECO:0000313" key="2">
    <source>
        <dbReference type="EMBL" id="GIG82112.1"/>
    </source>
</evidence>
<feature type="transmembrane region" description="Helical" evidence="1">
    <location>
        <begin position="277"/>
        <end position="302"/>
    </location>
</feature>
<dbReference type="AlphaFoldDB" id="A0A8J3PW11"/>
<dbReference type="Proteomes" id="UP000630097">
    <property type="component" value="Unassembled WGS sequence"/>
</dbReference>
<gene>
    <name evidence="2" type="ORF">Pka01_52390</name>
</gene>
<evidence type="ECO:0000256" key="1">
    <source>
        <dbReference type="SAM" id="Phobius"/>
    </source>
</evidence>
<feature type="transmembrane region" description="Helical" evidence="1">
    <location>
        <begin position="368"/>
        <end position="385"/>
    </location>
</feature>
<feature type="transmembrane region" description="Helical" evidence="1">
    <location>
        <begin position="242"/>
        <end position="265"/>
    </location>
</feature>